<dbReference type="EMBL" id="JACHGV010000008">
    <property type="protein sequence ID" value="MBB6079098.1"/>
    <property type="molecule type" value="Genomic_DNA"/>
</dbReference>
<dbReference type="AlphaFoldDB" id="A0A7W9WJ93"/>
<organism evidence="2 3">
    <name type="scientific">Streptomyces paradoxus</name>
    <dbReference type="NCBI Taxonomy" id="66375"/>
    <lineage>
        <taxon>Bacteria</taxon>
        <taxon>Bacillati</taxon>
        <taxon>Actinomycetota</taxon>
        <taxon>Actinomycetes</taxon>
        <taxon>Kitasatosporales</taxon>
        <taxon>Streptomycetaceae</taxon>
        <taxon>Streptomyces</taxon>
    </lineage>
</organism>
<evidence type="ECO:0000313" key="2">
    <source>
        <dbReference type="EMBL" id="MBB6079098.1"/>
    </source>
</evidence>
<dbReference type="RefSeq" id="WP_246554921.1">
    <property type="nucleotide sequence ID" value="NZ_BAAARS010000009.1"/>
</dbReference>
<feature type="region of interest" description="Disordered" evidence="1">
    <location>
        <begin position="214"/>
        <end position="233"/>
    </location>
</feature>
<proteinExistence type="predicted"/>
<name>A0A7W9WJ93_9ACTN</name>
<sequence>MADELELLRGADPVPPHGPHFGDGPLDHNAERRLEQLLRDQGDRPAGRQRGRPGLLSGRRRRRQGRFPGRLQGRPSPFPGRPRTGQGPFPGRPRERLLPGSGRLRLAWGLVATAVVAAVTLTLVLSGPSTPPAVAAPRPLVVETGSTPVSLARLAERASAAAGTAGAPRLRKGTHVQSWSLGMSDDRPPITLPQERIVRWRADASHTELVVATDPRHPGRPVLSDEGGEPHLVDDGHVLVDRAYPPSWSDAPPQSPPPRDPARLRAYLMESQFTDAPLTTPELLDAVATLLDHWTLGARESAALARLLAGAEGLRPVGRVTDRMGRHGQAYVNDSGGVRRMLIMDPATGVVLGLESTLTEPEPAFGVEEGDVMSYSAWMR</sequence>
<dbReference type="InterPro" id="IPR047789">
    <property type="entry name" value="CU044_5270-like"/>
</dbReference>
<evidence type="ECO:0000256" key="1">
    <source>
        <dbReference type="SAM" id="MobiDB-lite"/>
    </source>
</evidence>
<reference evidence="2 3" key="1">
    <citation type="submission" date="2020-08" db="EMBL/GenBank/DDBJ databases">
        <title>Genomic Encyclopedia of Type Strains, Phase IV (KMG-IV): sequencing the most valuable type-strain genomes for metagenomic binning, comparative biology and taxonomic classification.</title>
        <authorList>
            <person name="Goeker M."/>
        </authorList>
    </citation>
    <scope>NUCLEOTIDE SEQUENCE [LARGE SCALE GENOMIC DNA]</scope>
    <source>
        <strain evidence="2 3">DSM 43350</strain>
    </source>
</reference>
<keyword evidence="3" id="KW-1185">Reference proteome</keyword>
<feature type="region of interest" description="Disordered" evidence="1">
    <location>
        <begin position="1"/>
        <end position="98"/>
    </location>
</feature>
<feature type="compositionally biased region" description="Basic and acidic residues" evidence="1">
    <location>
        <begin position="25"/>
        <end position="46"/>
    </location>
</feature>
<evidence type="ECO:0000313" key="3">
    <source>
        <dbReference type="Proteomes" id="UP000591537"/>
    </source>
</evidence>
<protein>
    <recommendedName>
        <fullName evidence="4">CU044_5270 family protein</fullName>
    </recommendedName>
</protein>
<evidence type="ECO:0008006" key="4">
    <source>
        <dbReference type="Google" id="ProtNLM"/>
    </source>
</evidence>
<dbReference type="Proteomes" id="UP000591537">
    <property type="component" value="Unassembled WGS sequence"/>
</dbReference>
<dbReference type="NCBIfam" id="NF038083">
    <property type="entry name" value="CU044_5270_fam"/>
    <property type="match status" value="1"/>
</dbReference>
<accession>A0A7W9WJ93</accession>
<comment type="caution">
    <text evidence="2">The sequence shown here is derived from an EMBL/GenBank/DDBJ whole genome shotgun (WGS) entry which is preliminary data.</text>
</comment>
<gene>
    <name evidence="2" type="ORF">HNR57_005041</name>
</gene>
<feature type="compositionally biased region" description="Low complexity" evidence="1">
    <location>
        <begin position="66"/>
        <end position="75"/>
    </location>
</feature>